<sequence>MIRVVILGYGNVGFHLHKAITASLGVEVVQVYNRNRIDNLATAQTQKLTELVEADVYIMAIPDNAIASFSEVLPLSNKLVVHTSGGAAMNQLSSGNRKGVFYLLQTFSKETEVDFNNIPICVEAENVNDTALLKKLGECISESVVEINSDKRAILHLAAVFVNNFVNHLYGIASEISEENNIDFNLLKPLITETANKLSTLSPSDAQTGPAKRNDTKTIEKHLHLLEDSKYAEIYELLTQSIYANQKKQD</sequence>
<dbReference type="InterPro" id="IPR018931">
    <property type="entry name" value="DUF2520"/>
</dbReference>
<protein>
    <submittedName>
        <fullName evidence="2">DUF2520 domain-containing protein</fullName>
    </submittedName>
</protein>
<organism evidence="2 3">
    <name type="scientific">Rasiella rasia</name>
    <dbReference type="NCBI Taxonomy" id="2744027"/>
    <lineage>
        <taxon>Bacteria</taxon>
        <taxon>Pseudomonadati</taxon>
        <taxon>Bacteroidota</taxon>
        <taxon>Flavobacteriia</taxon>
        <taxon>Flavobacteriales</taxon>
        <taxon>Flavobacteriaceae</taxon>
        <taxon>Rasiella</taxon>
    </lineage>
</organism>
<dbReference type="RefSeq" id="WP_164678990.1">
    <property type="nucleotide sequence ID" value="NZ_CP049057.1"/>
</dbReference>
<dbReference type="AlphaFoldDB" id="A0A6G6GK74"/>
<dbReference type="KEGG" id="mgel:G5B37_05100"/>
<evidence type="ECO:0000313" key="3">
    <source>
        <dbReference type="Proteomes" id="UP000505306"/>
    </source>
</evidence>
<dbReference type="PANTHER" id="PTHR40459:SF1">
    <property type="entry name" value="CONSERVED HYPOTHETICAL ALANINE AND LEUCINE RICH PROTEIN"/>
    <property type="match status" value="1"/>
</dbReference>
<dbReference type="InterPro" id="IPR037108">
    <property type="entry name" value="TM1727-like_C_sf"/>
</dbReference>
<proteinExistence type="predicted"/>
<feature type="domain" description="DUF2520" evidence="1">
    <location>
        <begin position="118"/>
        <end position="242"/>
    </location>
</feature>
<dbReference type="Gene3D" id="1.10.1040.20">
    <property type="entry name" value="ProC-like, C-terminal domain"/>
    <property type="match status" value="1"/>
</dbReference>
<dbReference type="SUPFAM" id="SSF48179">
    <property type="entry name" value="6-phosphogluconate dehydrogenase C-terminal domain-like"/>
    <property type="match status" value="1"/>
</dbReference>
<dbReference type="InterPro" id="IPR008927">
    <property type="entry name" value="6-PGluconate_DH-like_C_sf"/>
</dbReference>
<gene>
    <name evidence="2" type="ORF">G5B37_05100</name>
</gene>
<dbReference type="SUPFAM" id="SSF51735">
    <property type="entry name" value="NAD(P)-binding Rossmann-fold domains"/>
    <property type="match status" value="1"/>
</dbReference>
<keyword evidence="3" id="KW-1185">Reference proteome</keyword>
<name>A0A6G6GK74_9FLAO</name>
<dbReference type="InterPro" id="IPR036291">
    <property type="entry name" value="NAD(P)-bd_dom_sf"/>
</dbReference>
<dbReference type="EMBL" id="CP049057">
    <property type="protein sequence ID" value="QIE58959.1"/>
    <property type="molecule type" value="Genomic_DNA"/>
</dbReference>
<dbReference type="PANTHER" id="PTHR40459">
    <property type="entry name" value="CONSERVED HYPOTHETICAL ALANINE AND LEUCINE RICH PROTEIN"/>
    <property type="match status" value="1"/>
</dbReference>
<evidence type="ECO:0000313" key="2">
    <source>
        <dbReference type="EMBL" id="QIE58959.1"/>
    </source>
</evidence>
<evidence type="ECO:0000259" key="1">
    <source>
        <dbReference type="Pfam" id="PF10728"/>
    </source>
</evidence>
<reference evidence="2 3" key="1">
    <citation type="submission" date="2020-02" db="EMBL/GenBank/DDBJ databases">
        <title>Complete genome sequence of Flavobacteriaceae bacterium.</title>
        <authorList>
            <person name="Kim S.-J."/>
            <person name="Kim Y.-S."/>
            <person name="Kim K.-H."/>
        </authorList>
    </citation>
    <scope>NUCLEOTIDE SEQUENCE [LARGE SCALE GENOMIC DNA]</scope>
    <source>
        <strain evidence="2 3">RR4-40</strain>
    </source>
</reference>
<dbReference type="Pfam" id="PF10728">
    <property type="entry name" value="DUF2520"/>
    <property type="match status" value="1"/>
</dbReference>
<accession>A0A6G6GK74</accession>
<dbReference type="Gene3D" id="3.40.50.720">
    <property type="entry name" value="NAD(P)-binding Rossmann-like Domain"/>
    <property type="match status" value="1"/>
</dbReference>
<dbReference type="Proteomes" id="UP000505306">
    <property type="component" value="Chromosome"/>
</dbReference>